<accession>A0ABX1F8E8</accession>
<keyword evidence="2" id="KW-1185">Reference proteome</keyword>
<dbReference type="Proteomes" id="UP000765160">
    <property type="component" value="Unassembled WGS sequence"/>
</dbReference>
<reference evidence="1 2" key="1">
    <citation type="submission" date="2020-03" db="EMBL/GenBank/DDBJ databases">
        <title>Roseomonas selenitidurans sp. nov. isolated from soil.</title>
        <authorList>
            <person name="Liu H."/>
        </authorList>
    </citation>
    <scope>NUCLEOTIDE SEQUENCE [LARGE SCALE GENOMIC DNA]</scope>
    <source>
        <strain evidence="1 2">JCM 15073</strain>
    </source>
</reference>
<gene>
    <name evidence="1" type="ORF">HB662_27665</name>
</gene>
<comment type="caution">
    <text evidence="1">The sequence shown here is derived from an EMBL/GenBank/DDBJ whole genome shotgun (WGS) entry which is preliminary data.</text>
</comment>
<evidence type="ECO:0000313" key="1">
    <source>
        <dbReference type="EMBL" id="NKE48577.1"/>
    </source>
</evidence>
<dbReference type="RefSeq" id="WP_168055087.1">
    <property type="nucleotide sequence ID" value="NZ_JAATJR010000010.1"/>
</dbReference>
<dbReference type="EMBL" id="JAAVTX010000010">
    <property type="protein sequence ID" value="NKE48577.1"/>
    <property type="molecule type" value="Genomic_DNA"/>
</dbReference>
<evidence type="ECO:0000313" key="2">
    <source>
        <dbReference type="Proteomes" id="UP000765160"/>
    </source>
</evidence>
<sequence>MALKSSTFAIQAGSSVKADAKKKALLARHGKSVEKVVADAKSFSDDRKRKLSQISDLQLRESAAR</sequence>
<protein>
    <submittedName>
        <fullName evidence="1">Uncharacterized protein</fullName>
    </submittedName>
</protein>
<proteinExistence type="predicted"/>
<organism evidence="1 2">
    <name type="scientific">Falsiroseomonas frigidaquae</name>
    <dbReference type="NCBI Taxonomy" id="487318"/>
    <lineage>
        <taxon>Bacteria</taxon>
        <taxon>Pseudomonadati</taxon>
        <taxon>Pseudomonadota</taxon>
        <taxon>Alphaproteobacteria</taxon>
        <taxon>Acetobacterales</taxon>
        <taxon>Roseomonadaceae</taxon>
        <taxon>Falsiroseomonas</taxon>
    </lineage>
</organism>
<name>A0ABX1F8E8_9PROT</name>